<gene>
    <name evidence="2" type="ORF">H1R20_g11237</name>
</gene>
<feature type="region of interest" description="Disordered" evidence="1">
    <location>
        <begin position="142"/>
        <end position="171"/>
    </location>
</feature>
<reference evidence="2" key="1">
    <citation type="submission" date="2022-06" db="EMBL/GenBank/DDBJ databases">
        <title>Genome Sequence of Candolleomyces eurysporus.</title>
        <authorList>
            <person name="Buettner E."/>
        </authorList>
    </citation>
    <scope>NUCLEOTIDE SEQUENCE</scope>
    <source>
        <strain evidence="2">VTCC 930004</strain>
    </source>
</reference>
<evidence type="ECO:0000256" key="1">
    <source>
        <dbReference type="SAM" id="MobiDB-lite"/>
    </source>
</evidence>
<evidence type="ECO:0000313" key="3">
    <source>
        <dbReference type="Proteomes" id="UP001140091"/>
    </source>
</evidence>
<sequence length="171" mass="19169">MQANFVIPAPDVSLSSEGHPVPEQRDSVLYPPSLVHSIMATLLDFNRYDPETALLIAHLQLEDTLEVSKGRKGKGRADQTPSDEELAFRLASEEFGSMKQMYQDYCLVKSLNDAIDQDAAILEAHRVMEEAAAADRRAAELLSRGQALPQPTEAQRRLEDRTFNVYQPTER</sequence>
<evidence type="ECO:0000313" key="2">
    <source>
        <dbReference type="EMBL" id="KAJ2925858.1"/>
    </source>
</evidence>
<accession>A0A9W8J4M1</accession>
<feature type="region of interest" description="Disordered" evidence="1">
    <location>
        <begin position="1"/>
        <end position="20"/>
    </location>
</feature>
<dbReference type="AlphaFoldDB" id="A0A9W8J4M1"/>
<organism evidence="2 3">
    <name type="scientific">Candolleomyces eurysporus</name>
    <dbReference type="NCBI Taxonomy" id="2828524"/>
    <lineage>
        <taxon>Eukaryota</taxon>
        <taxon>Fungi</taxon>
        <taxon>Dikarya</taxon>
        <taxon>Basidiomycota</taxon>
        <taxon>Agaricomycotina</taxon>
        <taxon>Agaricomycetes</taxon>
        <taxon>Agaricomycetidae</taxon>
        <taxon>Agaricales</taxon>
        <taxon>Agaricineae</taxon>
        <taxon>Psathyrellaceae</taxon>
        <taxon>Candolleomyces</taxon>
    </lineage>
</organism>
<feature type="non-terminal residue" evidence="2">
    <location>
        <position position="171"/>
    </location>
</feature>
<dbReference type="EMBL" id="JANBPK010001105">
    <property type="protein sequence ID" value="KAJ2925858.1"/>
    <property type="molecule type" value="Genomic_DNA"/>
</dbReference>
<comment type="caution">
    <text evidence="2">The sequence shown here is derived from an EMBL/GenBank/DDBJ whole genome shotgun (WGS) entry which is preliminary data.</text>
</comment>
<name>A0A9W8J4M1_9AGAR</name>
<keyword evidence="3" id="KW-1185">Reference proteome</keyword>
<dbReference type="OrthoDB" id="9977870at2759"/>
<proteinExistence type="predicted"/>
<protein>
    <submittedName>
        <fullName evidence="2">Uncharacterized protein</fullName>
    </submittedName>
</protein>
<dbReference type="Proteomes" id="UP001140091">
    <property type="component" value="Unassembled WGS sequence"/>
</dbReference>